<dbReference type="AlphaFoldDB" id="A0A6J4UCD0"/>
<protein>
    <submittedName>
        <fullName evidence="1">Uncharacterized protein</fullName>
    </submittedName>
</protein>
<accession>A0A6J4UCD0</accession>
<reference evidence="1" key="1">
    <citation type="submission" date="2020-02" db="EMBL/GenBank/DDBJ databases">
        <authorList>
            <person name="Meier V. D."/>
        </authorList>
    </citation>
    <scope>NUCLEOTIDE SEQUENCE</scope>
    <source>
        <strain evidence="1">AVDCRST_MAG59</strain>
    </source>
</reference>
<sequence length="44" mass="4937">MADRGHRRLDGSAVQPVVDEAKAVRYTRGRLSFGMPYTNRRSSA</sequence>
<name>A0A6J4UCD0_9BACT</name>
<proteinExistence type="predicted"/>
<organism evidence="1">
    <name type="scientific">uncultured Thermomicrobiales bacterium</name>
    <dbReference type="NCBI Taxonomy" id="1645740"/>
    <lineage>
        <taxon>Bacteria</taxon>
        <taxon>Pseudomonadati</taxon>
        <taxon>Thermomicrobiota</taxon>
        <taxon>Thermomicrobia</taxon>
        <taxon>Thermomicrobiales</taxon>
        <taxon>environmental samples</taxon>
    </lineage>
</organism>
<gene>
    <name evidence="1" type="ORF">AVDCRST_MAG59-1319</name>
</gene>
<evidence type="ECO:0000313" key="1">
    <source>
        <dbReference type="EMBL" id="CAA9546249.1"/>
    </source>
</evidence>
<dbReference type="EMBL" id="CADCWF010000080">
    <property type="protein sequence ID" value="CAA9546249.1"/>
    <property type="molecule type" value="Genomic_DNA"/>
</dbReference>